<keyword evidence="2" id="KW-1185">Reference proteome</keyword>
<proteinExistence type="predicted"/>
<dbReference type="AlphaFoldDB" id="J3MGT8"/>
<organism evidence="1">
    <name type="scientific">Oryza brachyantha</name>
    <name type="common">malo sina</name>
    <dbReference type="NCBI Taxonomy" id="4533"/>
    <lineage>
        <taxon>Eukaryota</taxon>
        <taxon>Viridiplantae</taxon>
        <taxon>Streptophyta</taxon>
        <taxon>Embryophyta</taxon>
        <taxon>Tracheophyta</taxon>
        <taxon>Spermatophyta</taxon>
        <taxon>Magnoliopsida</taxon>
        <taxon>Liliopsida</taxon>
        <taxon>Poales</taxon>
        <taxon>Poaceae</taxon>
        <taxon>BOP clade</taxon>
        <taxon>Oryzoideae</taxon>
        <taxon>Oryzeae</taxon>
        <taxon>Oryzinae</taxon>
        <taxon>Oryza</taxon>
    </lineage>
</organism>
<protein>
    <submittedName>
        <fullName evidence="1">Uncharacterized protein</fullName>
    </submittedName>
</protein>
<name>J3MGT8_ORYBR</name>
<sequence>MLILNDKLLVSPSIDLTLTTWTYMLRNILPQQKHLLNVCIFDILGYGNYSLPRERVVRASTSFSVSVKSKNAEFAAYLHMSTTRDHREHQFWTTV</sequence>
<evidence type="ECO:0000313" key="2">
    <source>
        <dbReference type="Proteomes" id="UP000006038"/>
    </source>
</evidence>
<evidence type="ECO:0000313" key="1">
    <source>
        <dbReference type="EnsemblPlants" id="OB06G32320.1"/>
    </source>
</evidence>
<reference evidence="1" key="2">
    <citation type="submission" date="2013-04" db="UniProtKB">
        <authorList>
            <consortium name="EnsemblPlants"/>
        </authorList>
    </citation>
    <scope>IDENTIFICATION</scope>
</reference>
<dbReference type="Proteomes" id="UP000006038">
    <property type="component" value="Chromosome 6"/>
</dbReference>
<accession>J3MGT8</accession>
<reference evidence="1" key="1">
    <citation type="journal article" date="2013" name="Nat. Commun.">
        <title>Whole-genome sequencing of Oryza brachyantha reveals mechanisms underlying Oryza genome evolution.</title>
        <authorList>
            <person name="Chen J."/>
            <person name="Huang Q."/>
            <person name="Gao D."/>
            <person name="Wang J."/>
            <person name="Lang Y."/>
            <person name="Liu T."/>
            <person name="Li B."/>
            <person name="Bai Z."/>
            <person name="Luis Goicoechea J."/>
            <person name="Liang C."/>
            <person name="Chen C."/>
            <person name="Zhang W."/>
            <person name="Sun S."/>
            <person name="Liao Y."/>
            <person name="Zhang X."/>
            <person name="Yang L."/>
            <person name="Song C."/>
            <person name="Wang M."/>
            <person name="Shi J."/>
            <person name="Liu G."/>
            <person name="Liu J."/>
            <person name="Zhou H."/>
            <person name="Zhou W."/>
            <person name="Yu Q."/>
            <person name="An N."/>
            <person name="Chen Y."/>
            <person name="Cai Q."/>
            <person name="Wang B."/>
            <person name="Liu B."/>
            <person name="Min J."/>
            <person name="Huang Y."/>
            <person name="Wu H."/>
            <person name="Li Z."/>
            <person name="Zhang Y."/>
            <person name="Yin Y."/>
            <person name="Song W."/>
            <person name="Jiang J."/>
            <person name="Jackson S.A."/>
            <person name="Wing R.A."/>
            <person name="Wang J."/>
            <person name="Chen M."/>
        </authorList>
    </citation>
    <scope>NUCLEOTIDE SEQUENCE [LARGE SCALE GENOMIC DNA]</scope>
    <source>
        <strain evidence="1">cv. IRGC 101232</strain>
    </source>
</reference>
<dbReference type="HOGENOM" id="CLU_2376229_0_0_1"/>
<dbReference type="Gramene" id="OB06G32320.1">
    <property type="protein sequence ID" value="OB06G32320.1"/>
    <property type="gene ID" value="OB06G32320"/>
</dbReference>
<dbReference type="EnsemblPlants" id="OB06G32320.1">
    <property type="protein sequence ID" value="OB06G32320.1"/>
    <property type="gene ID" value="OB06G32320"/>
</dbReference>